<evidence type="ECO:0000313" key="3">
    <source>
        <dbReference type="Proteomes" id="UP000694044"/>
    </source>
</evidence>
<reference evidence="2" key="1">
    <citation type="submission" date="2021-02" db="EMBL/GenBank/DDBJ databases">
        <authorList>
            <person name="Palmer J.M."/>
        </authorList>
    </citation>
    <scope>NUCLEOTIDE SEQUENCE</scope>
    <source>
        <strain evidence="2">SCRP734</strain>
    </source>
</reference>
<organism evidence="2 3">
    <name type="scientific">Phytophthora pseudosyringae</name>
    <dbReference type="NCBI Taxonomy" id="221518"/>
    <lineage>
        <taxon>Eukaryota</taxon>
        <taxon>Sar</taxon>
        <taxon>Stramenopiles</taxon>
        <taxon>Oomycota</taxon>
        <taxon>Peronosporomycetes</taxon>
        <taxon>Peronosporales</taxon>
        <taxon>Peronosporaceae</taxon>
        <taxon>Phytophthora</taxon>
    </lineage>
</organism>
<evidence type="ECO:0000256" key="1">
    <source>
        <dbReference type="SAM" id="MobiDB-lite"/>
    </source>
</evidence>
<dbReference type="EMBL" id="JAGDFM010000207">
    <property type="protein sequence ID" value="KAG7382463.1"/>
    <property type="molecule type" value="Genomic_DNA"/>
</dbReference>
<sequence>MVGRYVSAWQSPHAPLESLSLLTFNLNLAFTSILSSIFLPRRSPTSYLCPVYHDASTGFEPNVGENRRRLPSPDFPVWNARIRAALVGQGLLGFIDQEDYDGDSNSSADNSDGYER</sequence>
<dbReference type="OrthoDB" id="129492at2759"/>
<dbReference type="Proteomes" id="UP000694044">
    <property type="component" value="Unassembled WGS sequence"/>
</dbReference>
<keyword evidence="3" id="KW-1185">Reference proteome</keyword>
<feature type="region of interest" description="Disordered" evidence="1">
    <location>
        <begin position="96"/>
        <end position="116"/>
    </location>
</feature>
<evidence type="ECO:0000313" key="2">
    <source>
        <dbReference type="EMBL" id="KAG7382463.1"/>
    </source>
</evidence>
<feature type="compositionally biased region" description="Low complexity" evidence="1">
    <location>
        <begin position="103"/>
        <end position="116"/>
    </location>
</feature>
<accession>A0A8T1VQZ9</accession>
<proteinExistence type="predicted"/>
<protein>
    <recommendedName>
        <fullName evidence="4">Retrotransposon Copia-like N-terminal domain-containing protein</fullName>
    </recommendedName>
</protein>
<name>A0A8T1VQZ9_9STRA</name>
<gene>
    <name evidence="2" type="ORF">PHYPSEUDO_004850</name>
</gene>
<comment type="caution">
    <text evidence="2">The sequence shown here is derived from an EMBL/GenBank/DDBJ whole genome shotgun (WGS) entry which is preliminary data.</text>
</comment>
<evidence type="ECO:0008006" key="4">
    <source>
        <dbReference type="Google" id="ProtNLM"/>
    </source>
</evidence>
<dbReference type="AlphaFoldDB" id="A0A8T1VQZ9"/>